<organism evidence="3 4">
    <name type="scientific">Vibrio europaeus</name>
    <dbReference type="NCBI Taxonomy" id="300876"/>
    <lineage>
        <taxon>Bacteria</taxon>
        <taxon>Pseudomonadati</taxon>
        <taxon>Pseudomonadota</taxon>
        <taxon>Gammaproteobacteria</taxon>
        <taxon>Vibrionales</taxon>
        <taxon>Vibrionaceae</taxon>
        <taxon>Vibrio</taxon>
        <taxon>Vibrio oreintalis group</taxon>
    </lineage>
</organism>
<reference evidence="3 4" key="1">
    <citation type="submission" date="2020-05" db="EMBL/GenBank/DDBJ databases">
        <title>First description outside Europe of the emergent pathogen for shellfish aquaculture Vibrio europaeus.</title>
        <authorList>
            <person name="Dubert J."/>
            <person name="Rojas R."/>
        </authorList>
    </citation>
    <scope>NUCLEOTIDE SEQUENCE [LARGE SCALE GENOMIC DNA]</scope>
    <source>
        <strain evidence="3 4">NPI-1</strain>
        <plasmid evidence="4">pveu</plasmid>
    </source>
</reference>
<keyword evidence="2" id="KW-0472">Membrane</keyword>
<gene>
    <name evidence="3" type="ORF">HOO69_16775</name>
</gene>
<evidence type="ECO:0000256" key="1">
    <source>
        <dbReference type="SAM" id="MobiDB-lite"/>
    </source>
</evidence>
<dbReference type="AlphaFoldDB" id="A0AAE7AYW8"/>
<keyword evidence="2" id="KW-1133">Transmembrane helix</keyword>
<keyword evidence="2" id="KW-0812">Transmembrane</keyword>
<proteinExistence type="predicted"/>
<feature type="transmembrane region" description="Helical" evidence="2">
    <location>
        <begin position="67"/>
        <end position="88"/>
    </location>
</feature>
<sequence length="90" mass="9621">MKSFFDDLLEFGAGALDSVGEHADWLFNTNDQTSNPNKTQQPNHPQVDNAGNVVTRPMGAQSGIDPMVLYIGGGLALTTVVLLGVMAFKK</sequence>
<dbReference type="RefSeq" id="WP_171802551.1">
    <property type="nucleotide sequence ID" value="NZ_CP053542.1"/>
</dbReference>
<feature type="region of interest" description="Disordered" evidence="1">
    <location>
        <begin position="27"/>
        <end position="56"/>
    </location>
</feature>
<dbReference type="EMBL" id="CP053542">
    <property type="protein sequence ID" value="QJY38219.1"/>
    <property type="molecule type" value="Genomic_DNA"/>
</dbReference>
<keyword evidence="3" id="KW-0614">Plasmid</keyword>
<evidence type="ECO:0000313" key="4">
    <source>
        <dbReference type="Proteomes" id="UP000501443"/>
    </source>
</evidence>
<protein>
    <submittedName>
        <fullName evidence="3">Uncharacterized protein</fullName>
    </submittedName>
</protein>
<geneLocation type="plasmid" evidence="4">
    <name>pveu</name>
</geneLocation>
<feature type="compositionally biased region" description="Polar residues" evidence="1">
    <location>
        <begin position="27"/>
        <end position="46"/>
    </location>
</feature>
<evidence type="ECO:0000256" key="2">
    <source>
        <dbReference type="SAM" id="Phobius"/>
    </source>
</evidence>
<dbReference type="Proteomes" id="UP000501443">
    <property type="component" value="Plasmid pveu"/>
</dbReference>
<evidence type="ECO:0000313" key="3">
    <source>
        <dbReference type="EMBL" id="QJY38219.1"/>
    </source>
</evidence>
<name>A0AAE7AYW8_9VIBR</name>
<accession>A0AAE7AYW8</accession>